<feature type="domain" description="Pyrrolo-quinoline quinone repeat" evidence="2">
    <location>
        <begin position="307"/>
        <end position="439"/>
    </location>
</feature>
<dbReference type="InterPro" id="IPR011047">
    <property type="entry name" value="Quinoprotein_ADH-like_sf"/>
</dbReference>
<reference evidence="3 4" key="1">
    <citation type="submission" date="2019-04" db="EMBL/GenBank/DDBJ databases">
        <title>Bacillus caeni sp. nov., a bacterium isolated from mangrove sediment.</title>
        <authorList>
            <person name="Huang H."/>
            <person name="Mo K."/>
            <person name="Hu Y."/>
        </authorList>
    </citation>
    <scope>NUCLEOTIDE SEQUENCE [LARGE SCALE GENOMIC DNA]</scope>
    <source>
        <strain evidence="3 4">HB172195</strain>
    </source>
</reference>
<dbReference type="SUPFAM" id="SSF50998">
    <property type="entry name" value="Quinoprotein alcohol dehydrogenase-like"/>
    <property type="match status" value="3"/>
</dbReference>
<accession>A0A5R9EY84</accession>
<dbReference type="PANTHER" id="PTHR34512:SF30">
    <property type="entry name" value="OUTER MEMBRANE PROTEIN ASSEMBLY FACTOR BAMB"/>
    <property type="match status" value="1"/>
</dbReference>
<dbReference type="Proteomes" id="UP000308230">
    <property type="component" value="Unassembled WGS sequence"/>
</dbReference>
<keyword evidence="1" id="KW-0472">Membrane</keyword>
<evidence type="ECO:0000256" key="1">
    <source>
        <dbReference type="SAM" id="Phobius"/>
    </source>
</evidence>
<feature type="domain" description="Pyrrolo-quinoline quinone repeat" evidence="2">
    <location>
        <begin position="135"/>
        <end position="247"/>
    </location>
</feature>
<dbReference type="Pfam" id="PF13360">
    <property type="entry name" value="PQQ_2"/>
    <property type="match status" value="2"/>
</dbReference>
<name>A0A5R9EY84_9BACL</name>
<comment type="caution">
    <text evidence="3">The sequence shown here is derived from an EMBL/GenBank/DDBJ whole genome shotgun (WGS) entry which is preliminary data.</text>
</comment>
<dbReference type="EMBL" id="SWLG01000027">
    <property type="protein sequence ID" value="TLS35156.1"/>
    <property type="molecule type" value="Genomic_DNA"/>
</dbReference>
<keyword evidence="1" id="KW-1133">Transmembrane helix</keyword>
<dbReference type="RefSeq" id="WP_138129317.1">
    <property type="nucleotide sequence ID" value="NZ_SWLG01000027.1"/>
</dbReference>
<dbReference type="InterPro" id="IPR015943">
    <property type="entry name" value="WD40/YVTN_repeat-like_dom_sf"/>
</dbReference>
<keyword evidence="4" id="KW-1185">Reference proteome</keyword>
<evidence type="ECO:0000313" key="3">
    <source>
        <dbReference type="EMBL" id="TLS35156.1"/>
    </source>
</evidence>
<dbReference type="OrthoDB" id="9794322at2"/>
<protein>
    <recommendedName>
        <fullName evidence="2">Pyrrolo-quinoline quinone repeat domain-containing protein</fullName>
    </recommendedName>
</protein>
<organism evidence="3 4">
    <name type="scientific">Exobacillus caeni</name>
    <dbReference type="NCBI Taxonomy" id="2574798"/>
    <lineage>
        <taxon>Bacteria</taxon>
        <taxon>Bacillati</taxon>
        <taxon>Bacillota</taxon>
        <taxon>Bacilli</taxon>
        <taxon>Bacillales</taxon>
        <taxon>Guptibacillaceae</taxon>
        <taxon>Exobacillus</taxon>
    </lineage>
</organism>
<dbReference type="PANTHER" id="PTHR34512">
    <property type="entry name" value="CELL SURFACE PROTEIN"/>
    <property type="match status" value="1"/>
</dbReference>
<sequence>MKNKLFIGLIICYFFNMVFIANPSRANGFGPNEWTQYRMNFNNNPVFSNEDSRIINSSFKTGDQIRSTPVVVGDNIFIGNHGSGDIYSYNIITGDLNWENKAPNWIHSEILNVNNKLYVGYGNRFYQKKGELRGTGKSGLLCLDATTGKVLWNYSTKGEVMPTPAIYNDSVYIVTGDKHLYEVDLVSGKTKWEFNLGSIINMSSPVISNGVLFVGGSNKENLLALDLDKRKIKWETNFEGTHGLGDIPPALYNNEIVFVTALKENSKMPPLKDIFDKYGTVRTYKEIVKRALKPVIDGSVLQNEEHYLYALDAKNGEVLWKKNLGNGAWVKNNKSGAPMVYKNNVYLGSPITKKYYSVDVKSGEINWDYEVGFLTKAPPVAEKNIVYFTDVGGYVSAFDSKAGELLGRKQLGGKLAPSGPIIMNHNLIVGSQNSKVYALPTNDILGSNDKPKSNSLVFIGYIYIIPFLILIALVFSLRYLFKKRKKLKKDYKVAS</sequence>
<dbReference type="InterPro" id="IPR002372">
    <property type="entry name" value="PQQ_rpt_dom"/>
</dbReference>
<keyword evidence="1" id="KW-0812">Transmembrane</keyword>
<feature type="transmembrane region" description="Helical" evidence="1">
    <location>
        <begin position="458"/>
        <end position="481"/>
    </location>
</feature>
<dbReference type="SMART" id="SM00564">
    <property type="entry name" value="PQQ"/>
    <property type="match status" value="7"/>
</dbReference>
<dbReference type="InterPro" id="IPR018391">
    <property type="entry name" value="PQQ_b-propeller_rpt"/>
</dbReference>
<evidence type="ECO:0000313" key="4">
    <source>
        <dbReference type="Proteomes" id="UP000308230"/>
    </source>
</evidence>
<dbReference type="Gene3D" id="2.130.10.10">
    <property type="entry name" value="YVTN repeat-like/Quinoprotein amine dehydrogenase"/>
    <property type="match status" value="2"/>
</dbReference>
<evidence type="ECO:0000259" key="2">
    <source>
        <dbReference type="Pfam" id="PF13360"/>
    </source>
</evidence>
<gene>
    <name evidence="3" type="ORF">FCL54_21785</name>
</gene>
<proteinExistence type="predicted"/>
<dbReference type="AlphaFoldDB" id="A0A5R9EY84"/>